<accession>A0A2I9CUM5</accession>
<gene>
    <name evidence="1" type="ORF">DAERI_050068</name>
</gene>
<keyword evidence="2" id="KW-1185">Reference proteome</keyword>
<evidence type="ECO:0000313" key="2">
    <source>
        <dbReference type="Proteomes" id="UP000236569"/>
    </source>
</evidence>
<dbReference type="EMBL" id="BFAG01000005">
    <property type="protein sequence ID" value="GBF05559.1"/>
    <property type="molecule type" value="Genomic_DNA"/>
</dbReference>
<sequence>MPFVLNGSEENPVEANMSELLSERALENLRWLVRLWRKGYRSGAAFDLNIDESEDFDSHPDVLALRELEGLGYVDLHFGEVMRACWTLAVDLTDKGMRLVDQEDFADDVPCARFPFP</sequence>
<proteinExistence type="predicted"/>
<evidence type="ECO:0000313" key="1">
    <source>
        <dbReference type="EMBL" id="GBF05559.1"/>
    </source>
</evidence>
<dbReference type="AlphaFoldDB" id="A0A2I9CUM5"/>
<comment type="caution">
    <text evidence="1">The sequence shown here is derived from an EMBL/GenBank/DDBJ whole genome shotgun (WGS) entry which is preliminary data.</text>
</comment>
<dbReference type="Proteomes" id="UP000236569">
    <property type="component" value="Unassembled WGS sequence"/>
</dbReference>
<name>A0A2I9CUM5_9DEIO</name>
<protein>
    <submittedName>
        <fullName evidence="1">Uncharacterized protein</fullName>
    </submittedName>
</protein>
<reference evidence="2" key="1">
    <citation type="submission" date="2018-01" db="EMBL/GenBank/DDBJ databases">
        <title>Draft Genome Sequence of the Radioresistant Bacterium Deinococcus aerius TR0125, Isolated from the Higher Atmosphere above Japan.</title>
        <authorList>
            <person name="Satoh K."/>
            <person name="Arai H."/>
            <person name="Sanzen T."/>
            <person name="Kawaguchi Y."/>
            <person name="Hayashi H."/>
            <person name="Yokobori S."/>
            <person name="Yamagishi A."/>
            <person name="Oono Y."/>
            <person name="Narumi I."/>
        </authorList>
    </citation>
    <scope>NUCLEOTIDE SEQUENCE [LARGE SCALE GENOMIC DNA]</scope>
    <source>
        <strain evidence="2">TR0125</strain>
    </source>
</reference>
<organism evidence="1 2">
    <name type="scientific">Deinococcus aerius</name>
    <dbReference type="NCBI Taxonomy" id="200253"/>
    <lineage>
        <taxon>Bacteria</taxon>
        <taxon>Thermotogati</taxon>
        <taxon>Deinococcota</taxon>
        <taxon>Deinococci</taxon>
        <taxon>Deinococcales</taxon>
        <taxon>Deinococcaceae</taxon>
        <taxon>Deinococcus</taxon>
    </lineage>
</organism>